<protein>
    <recommendedName>
        <fullName evidence="7">Rhodopsin domain-containing protein</fullName>
    </recommendedName>
</protein>
<dbReference type="AlphaFoldDB" id="A0AAN9UY84"/>
<feature type="transmembrane region" description="Helical" evidence="6">
    <location>
        <begin position="48"/>
        <end position="67"/>
    </location>
</feature>
<evidence type="ECO:0000313" key="9">
    <source>
        <dbReference type="Proteomes" id="UP001320420"/>
    </source>
</evidence>
<organism evidence="8 9">
    <name type="scientific">Diatrype stigma</name>
    <dbReference type="NCBI Taxonomy" id="117547"/>
    <lineage>
        <taxon>Eukaryota</taxon>
        <taxon>Fungi</taxon>
        <taxon>Dikarya</taxon>
        <taxon>Ascomycota</taxon>
        <taxon>Pezizomycotina</taxon>
        <taxon>Sordariomycetes</taxon>
        <taxon>Xylariomycetidae</taxon>
        <taxon>Xylariales</taxon>
        <taxon>Diatrypaceae</taxon>
        <taxon>Diatrype</taxon>
    </lineage>
</organism>
<name>A0AAN9UY84_9PEZI</name>
<feature type="transmembrane region" description="Helical" evidence="6">
    <location>
        <begin position="175"/>
        <end position="204"/>
    </location>
</feature>
<evidence type="ECO:0000313" key="8">
    <source>
        <dbReference type="EMBL" id="KAK7751439.1"/>
    </source>
</evidence>
<keyword evidence="2 6" id="KW-0812">Transmembrane</keyword>
<comment type="similarity">
    <text evidence="5">Belongs to the SAT4 family.</text>
</comment>
<dbReference type="Proteomes" id="UP001320420">
    <property type="component" value="Unassembled WGS sequence"/>
</dbReference>
<sequence>MVPVQIQPEGNGDATMAVSAVVIVLAVVSVVLRFYTRIFTHAGLGADDWLILAAVVATLLTAALLLWGNAVSPAGLWVSENTNPDYVYTPDDILYLKLSFVSSVLYFAIAGATKLGILFMYHRIFAVSPAFRYQLFIAGGLVVAWWVGCTVATLTNCIPLEWSWLNSLADARYCFNYNIFWMASGVCEIALDVLILTLPISVIVRMHLSPKQKLTISSIFLLGGF</sequence>
<evidence type="ECO:0000256" key="5">
    <source>
        <dbReference type="ARBA" id="ARBA00038359"/>
    </source>
</evidence>
<gene>
    <name evidence="8" type="ORF">SLS62_006695</name>
</gene>
<keyword evidence="9" id="KW-1185">Reference proteome</keyword>
<dbReference type="Pfam" id="PF20684">
    <property type="entry name" value="Fung_rhodopsin"/>
    <property type="match status" value="1"/>
</dbReference>
<accession>A0AAN9UY84</accession>
<dbReference type="GO" id="GO:0016020">
    <property type="term" value="C:membrane"/>
    <property type="evidence" value="ECO:0007669"/>
    <property type="project" value="UniProtKB-SubCell"/>
</dbReference>
<dbReference type="PANTHER" id="PTHR33048">
    <property type="entry name" value="PTH11-LIKE INTEGRAL MEMBRANE PROTEIN (AFU_ORTHOLOGUE AFUA_5G11245)"/>
    <property type="match status" value="1"/>
</dbReference>
<dbReference type="InterPro" id="IPR049326">
    <property type="entry name" value="Rhodopsin_dom_fungi"/>
</dbReference>
<feature type="transmembrane region" description="Helical" evidence="6">
    <location>
        <begin position="133"/>
        <end position="155"/>
    </location>
</feature>
<feature type="domain" description="Rhodopsin" evidence="7">
    <location>
        <begin position="32"/>
        <end position="225"/>
    </location>
</feature>
<dbReference type="PANTHER" id="PTHR33048:SF47">
    <property type="entry name" value="INTEGRAL MEMBRANE PROTEIN-RELATED"/>
    <property type="match status" value="1"/>
</dbReference>
<dbReference type="EMBL" id="JAKJXP020000050">
    <property type="protein sequence ID" value="KAK7751439.1"/>
    <property type="molecule type" value="Genomic_DNA"/>
</dbReference>
<keyword evidence="4 6" id="KW-0472">Membrane</keyword>
<evidence type="ECO:0000256" key="6">
    <source>
        <dbReference type="SAM" id="Phobius"/>
    </source>
</evidence>
<feature type="transmembrane region" description="Helical" evidence="6">
    <location>
        <begin position="16"/>
        <end position="36"/>
    </location>
</feature>
<keyword evidence="3 6" id="KW-1133">Transmembrane helix</keyword>
<evidence type="ECO:0000256" key="3">
    <source>
        <dbReference type="ARBA" id="ARBA00022989"/>
    </source>
</evidence>
<evidence type="ECO:0000259" key="7">
    <source>
        <dbReference type="Pfam" id="PF20684"/>
    </source>
</evidence>
<comment type="caution">
    <text evidence="8">The sequence shown here is derived from an EMBL/GenBank/DDBJ whole genome shotgun (WGS) entry which is preliminary data.</text>
</comment>
<proteinExistence type="inferred from homology"/>
<evidence type="ECO:0000256" key="1">
    <source>
        <dbReference type="ARBA" id="ARBA00004141"/>
    </source>
</evidence>
<evidence type="ECO:0000256" key="2">
    <source>
        <dbReference type="ARBA" id="ARBA00022692"/>
    </source>
</evidence>
<evidence type="ECO:0000256" key="4">
    <source>
        <dbReference type="ARBA" id="ARBA00023136"/>
    </source>
</evidence>
<feature type="transmembrane region" description="Helical" evidence="6">
    <location>
        <begin position="100"/>
        <end position="121"/>
    </location>
</feature>
<comment type="subcellular location">
    <subcellularLocation>
        <location evidence="1">Membrane</location>
        <topology evidence="1">Multi-pass membrane protein</topology>
    </subcellularLocation>
</comment>
<dbReference type="InterPro" id="IPR052337">
    <property type="entry name" value="SAT4-like"/>
</dbReference>
<reference evidence="8 9" key="1">
    <citation type="submission" date="2024-02" db="EMBL/GenBank/DDBJ databases">
        <title>De novo assembly and annotation of 12 fungi associated with fruit tree decline syndrome in Ontario, Canada.</title>
        <authorList>
            <person name="Sulman M."/>
            <person name="Ellouze W."/>
            <person name="Ilyukhin E."/>
        </authorList>
    </citation>
    <scope>NUCLEOTIDE SEQUENCE [LARGE SCALE GENOMIC DNA]</scope>
    <source>
        <strain evidence="8 9">M11/M66-122</strain>
    </source>
</reference>